<keyword evidence="2" id="KW-1185">Reference proteome</keyword>
<organism evidence="1 2">
    <name type="scientific">Solanum commersonii</name>
    <name type="common">Commerson's wild potato</name>
    <name type="synonym">Commerson's nightshade</name>
    <dbReference type="NCBI Taxonomy" id="4109"/>
    <lineage>
        <taxon>Eukaryota</taxon>
        <taxon>Viridiplantae</taxon>
        <taxon>Streptophyta</taxon>
        <taxon>Embryophyta</taxon>
        <taxon>Tracheophyta</taxon>
        <taxon>Spermatophyta</taxon>
        <taxon>Magnoliopsida</taxon>
        <taxon>eudicotyledons</taxon>
        <taxon>Gunneridae</taxon>
        <taxon>Pentapetalae</taxon>
        <taxon>asterids</taxon>
        <taxon>lamiids</taxon>
        <taxon>Solanales</taxon>
        <taxon>Solanaceae</taxon>
        <taxon>Solanoideae</taxon>
        <taxon>Solaneae</taxon>
        <taxon>Solanum</taxon>
    </lineage>
</organism>
<accession>A0A9J5WE78</accession>
<sequence>MGEKLMEMGSGVVAGITDTVWNKATRVTLEAIKEIGGGMGKSRQSRSEEGCIIKLVECRSQRIRRHLEHLYVGGDKGGDKKAYRLIKPRERKARDLDQVKCIRIRKVNYWWKRPPSSKDGKDTFTNF</sequence>
<gene>
    <name evidence="1" type="ORF">H5410_062956</name>
</gene>
<dbReference type="AlphaFoldDB" id="A0A9J5WE78"/>
<protein>
    <submittedName>
        <fullName evidence="1">Uncharacterized protein</fullName>
    </submittedName>
</protein>
<evidence type="ECO:0000313" key="2">
    <source>
        <dbReference type="Proteomes" id="UP000824120"/>
    </source>
</evidence>
<evidence type="ECO:0000313" key="1">
    <source>
        <dbReference type="EMBL" id="KAG5573190.1"/>
    </source>
</evidence>
<name>A0A9J5WE78_SOLCO</name>
<dbReference type="Proteomes" id="UP000824120">
    <property type="component" value="Chromosome 12"/>
</dbReference>
<dbReference type="EMBL" id="JACXVP010000012">
    <property type="protein sequence ID" value="KAG5573190.1"/>
    <property type="molecule type" value="Genomic_DNA"/>
</dbReference>
<reference evidence="1 2" key="1">
    <citation type="submission" date="2020-09" db="EMBL/GenBank/DDBJ databases">
        <title>De no assembly of potato wild relative species, Solanum commersonii.</title>
        <authorList>
            <person name="Cho K."/>
        </authorList>
    </citation>
    <scope>NUCLEOTIDE SEQUENCE [LARGE SCALE GENOMIC DNA]</scope>
    <source>
        <strain evidence="1">LZ3.2</strain>
        <tissue evidence="1">Leaf</tissue>
    </source>
</reference>
<comment type="caution">
    <text evidence="1">The sequence shown here is derived from an EMBL/GenBank/DDBJ whole genome shotgun (WGS) entry which is preliminary data.</text>
</comment>
<proteinExistence type="predicted"/>